<dbReference type="PANTHER" id="PTHR20941:SF1">
    <property type="entry name" value="FOLIC ACID SYNTHESIS PROTEIN FOL1"/>
    <property type="match status" value="1"/>
</dbReference>
<proteinExistence type="predicted"/>
<name>A0AAC8W410_9PROT</name>
<dbReference type="GO" id="GO:0004156">
    <property type="term" value="F:dihydropteroate synthase activity"/>
    <property type="evidence" value="ECO:0007669"/>
    <property type="project" value="UniProtKB-EC"/>
</dbReference>
<protein>
    <recommendedName>
        <fullName evidence="4">dihydropteroate synthase</fullName>
        <ecNumber evidence="4">2.5.1.15</ecNumber>
    </recommendedName>
</protein>
<dbReference type="NCBIfam" id="TIGR01496">
    <property type="entry name" value="DHPS"/>
    <property type="match status" value="1"/>
</dbReference>
<evidence type="ECO:0000256" key="8">
    <source>
        <dbReference type="ARBA" id="ARBA00022909"/>
    </source>
</evidence>
<dbReference type="PROSITE" id="PS00792">
    <property type="entry name" value="DHPS_1"/>
    <property type="match status" value="1"/>
</dbReference>
<dbReference type="InterPro" id="IPR000489">
    <property type="entry name" value="Pterin-binding_dom"/>
</dbReference>
<dbReference type="PROSITE" id="PS00793">
    <property type="entry name" value="DHPS_2"/>
    <property type="match status" value="1"/>
</dbReference>
<keyword evidence="7" id="KW-0460">Magnesium</keyword>
<evidence type="ECO:0000256" key="3">
    <source>
        <dbReference type="ARBA" id="ARBA00004763"/>
    </source>
</evidence>
<reference evidence="11" key="1">
    <citation type="submission" date="2015-08" db="EMBL/GenBank/DDBJ databases">
        <title>Complete Genome Sequence of Azospirillum thiophilum BV-S.</title>
        <authorList>
            <person name="Fomenkov A."/>
            <person name="Vincze T."/>
            <person name="Grabovich M."/>
            <person name="Dubinina G."/>
            <person name="Orlova M."/>
            <person name="Belousova E."/>
            <person name="Roberts R.J."/>
        </authorList>
    </citation>
    <scope>NUCLEOTIDE SEQUENCE [LARGE SCALE GENOMIC DNA]</scope>
    <source>
        <strain evidence="11">BV-S</strain>
    </source>
</reference>
<dbReference type="GO" id="GO:0005829">
    <property type="term" value="C:cytosol"/>
    <property type="evidence" value="ECO:0007669"/>
    <property type="project" value="TreeGrafter"/>
</dbReference>
<dbReference type="KEGG" id="ati:AL072_27100"/>
<dbReference type="InterPro" id="IPR045031">
    <property type="entry name" value="DHP_synth-like"/>
</dbReference>
<evidence type="ECO:0000256" key="6">
    <source>
        <dbReference type="ARBA" id="ARBA00022723"/>
    </source>
</evidence>
<dbReference type="GO" id="GO:0046654">
    <property type="term" value="P:tetrahydrofolate biosynthetic process"/>
    <property type="evidence" value="ECO:0007669"/>
    <property type="project" value="TreeGrafter"/>
</dbReference>
<keyword evidence="5" id="KW-0808">Transferase</keyword>
<dbReference type="Pfam" id="PF00809">
    <property type="entry name" value="Pterin_bind"/>
    <property type="match status" value="1"/>
</dbReference>
<dbReference type="CDD" id="cd00739">
    <property type="entry name" value="DHPS"/>
    <property type="match status" value="1"/>
</dbReference>
<dbReference type="RefSeq" id="WP_045585878.1">
    <property type="nucleotide sequence ID" value="NZ_CP012405.1"/>
</dbReference>
<evidence type="ECO:0000259" key="9">
    <source>
        <dbReference type="PROSITE" id="PS50972"/>
    </source>
</evidence>
<evidence type="ECO:0000313" key="10">
    <source>
        <dbReference type="EMBL" id="ALG74654.1"/>
    </source>
</evidence>
<dbReference type="PROSITE" id="PS50972">
    <property type="entry name" value="PTERIN_BINDING"/>
    <property type="match status" value="1"/>
</dbReference>
<accession>A0AAC8W410</accession>
<dbReference type="Proteomes" id="UP000069935">
    <property type="component" value="Chromosome 5"/>
</dbReference>
<evidence type="ECO:0000256" key="4">
    <source>
        <dbReference type="ARBA" id="ARBA00012458"/>
    </source>
</evidence>
<keyword evidence="11" id="KW-1185">Reference proteome</keyword>
<evidence type="ECO:0000256" key="7">
    <source>
        <dbReference type="ARBA" id="ARBA00022842"/>
    </source>
</evidence>
<sequence>MDDEACRLYLRPLGLTAPEQALPGARRLAGGWLCFDRCEAVLRAESAVERRVLSLADLDGWAVRLPDRVQPSCRLWLDRLTAERRPILGFSLDRPRLMGIVNLTPDSFSDGGRYLDADRAVAHGMELARAGADIVDIGAESTRPGAMAVAPEAQIARVVPVIARLAGQGIVVSIDTRSAAVMAAALAAGARLVNDVSGLGHDPRALPVVREAMGRDAGVAVVLMHMRGEPATMNRAPVYGDPALDVFDELAERLQLCVDGGLDRSRILVDPGIGFAKRMEHGAAVARALSLLHGLGCGVLAGFSRKGLVRRWSDQTEPGDRLPGSLAAALSAFEQGVQVLRVHDVRETAQARDVWETLRMR</sequence>
<reference evidence="10 11" key="2">
    <citation type="journal article" date="2016" name="Genome Announc.">
        <title>Complete Genome Sequence of a Strain of Azospirillum thiophilum Isolated from a Sulfide Spring.</title>
        <authorList>
            <person name="Fomenkov A."/>
            <person name="Vincze T."/>
            <person name="Grabovich M."/>
            <person name="Anton B.P."/>
            <person name="Dubinina G."/>
            <person name="Orlova M."/>
            <person name="Belousova E."/>
            <person name="Roberts R.J."/>
        </authorList>
    </citation>
    <scope>NUCLEOTIDE SEQUENCE [LARGE SCALE GENOMIC DNA]</scope>
    <source>
        <strain evidence="10 11">BV-S</strain>
    </source>
</reference>
<keyword evidence="6" id="KW-0479">Metal-binding</keyword>
<dbReference type="GO" id="GO:0046872">
    <property type="term" value="F:metal ion binding"/>
    <property type="evidence" value="ECO:0007669"/>
    <property type="project" value="UniProtKB-KW"/>
</dbReference>
<gene>
    <name evidence="10" type="ORF">AL072_27100</name>
</gene>
<evidence type="ECO:0000313" key="11">
    <source>
        <dbReference type="Proteomes" id="UP000069935"/>
    </source>
</evidence>
<dbReference type="GO" id="GO:0046656">
    <property type="term" value="P:folic acid biosynthetic process"/>
    <property type="evidence" value="ECO:0007669"/>
    <property type="project" value="UniProtKB-KW"/>
</dbReference>
<evidence type="ECO:0000256" key="5">
    <source>
        <dbReference type="ARBA" id="ARBA00022679"/>
    </source>
</evidence>
<evidence type="ECO:0000256" key="1">
    <source>
        <dbReference type="ARBA" id="ARBA00000012"/>
    </source>
</evidence>
<dbReference type="EC" id="2.5.1.15" evidence="4"/>
<comment type="catalytic activity">
    <reaction evidence="1">
        <text>(7,8-dihydropterin-6-yl)methyl diphosphate + 4-aminobenzoate = 7,8-dihydropteroate + diphosphate</text>
        <dbReference type="Rhea" id="RHEA:19949"/>
        <dbReference type="ChEBI" id="CHEBI:17836"/>
        <dbReference type="ChEBI" id="CHEBI:17839"/>
        <dbReference type="ChEBI" id="CHEBI:33019"/>
        <dbReference type="ChEBI" id="CHEBI:72950"/>
        <dbReference type="EC" id="2.5.1.15"/>
    </reaction>
</comment>
<dbReference type="SUPFAM" id="SSF51717">
    <property type="entry name" value="Dihydropteroate synthetase-like"/>
    <property type="match status" value="1"/>
</dbReference>
<feature type="domain" description="Pterin-binding" evidence="9">
    <location>
        <begin position="95"/>
        <end position="353"/>
    </location>
</feature>
<comment type="cofactor">
    <cofactor evidence="2">
        <name>Mg(2+)</name>
        <dbReference type="ChEBI" id="CHEBI:18420"/>
    </cofactor>
</comment>
<dbReference type="EMBL" id="CP012405">
    <property type="protein sequence ID" value="ALG74654.1"/>
    <property type="molecule type" value="Genomic_DNA"/>
</dbReference>
<dbReference type="PANTHER" id="PTHR20941">
    <property type="entry name" value="FOLATE SYNTHESIS PROTEINS"/>
    <property type="match status" value="1"/>
</dbReference>
<dbReference type="AlphaFoldDB" id="A0AAC8W410"/>
<dbReference type="Gene3D" id="3.20.20.20">
    <property type="entry name" value="Dihydropteroate synthase-like"/>
    <property type="match status" value="1"/>
</dbReference>
<keyword evidence="8" id="KW-0289">Folate biosynthesis</keyword>
<dbReference type="InterPro" id="IPR006390">
    <property type="entry name" value="DHP_synth_dom"/>
</dbReference>
<comment type="pathway">
    <text evidence="3">Cofactor biosynthesis; tetrahydrofolate biosynthesis; 7,8-dihydrofolate from 2-amino-4-hydroxy-6-hydroxymethyl-7,8-dihydropteridine diphosphate and 4-aminobenzoate: step 1/2.</text>
</comment>
<organism evidence="10 11">
    <name type="scientific">Azospirillum thiophilum</name>
    <dbReference type="NCBI Taxonomy" id="528244"/>
    <lineage>
        <taxon>Bacteria</taxon>
        <taxon>Pseudomonadati</taxon>
        <taxon>Pseudomonadota</taxon>
        <taxon>Alphaproteobacteria</taxon>
        <taxon>Rhodospirillales</taxon>
        <taxon>Azospirillaceae</taxon>
        <taxon>Azospirillum</taxon>
    </lineage>
</organism>
<evidence type="ECO:0000256" key="2">
    <source>
        <dbReference type="ARBA" id="ARBA00001946"/>
    </source>
</evidence>
<dbReference type="InterPro" id="IPR011005">
    <property type="entry name" value="Dihydropteroate_synth-like_sf"/>
</dbReference>